<reference evidence="4 5" key="1">
    <citation type="journal article" date="2019" name="BMC Genomics">
        <title>New insights from Opisthorchis felineus genome: update on genomics of the epidemiologically important liver flukes.</title>
        <authorList>
            <person name="Ershov N.I."/>
            <person name="Mordvinov V.A."/>
            <person name="Prokhortchouk E.B."/>
            <person name="Pakharukova M.Y."/>
            <person name="Gunbin K.V."/>
            <person name="Ustyantsev K."/>
            <person name="Genaev M.A."/>
            <person name="Blinov A.G."/>
            <person name="Mazur A."/>
            <person name="Boulygina E."/>
            <person name="Tsygankova S."/>
            <person name="Khrameeva E."/>
            <person name="Chekanov N."/>
            <person name="Fan G."/>
            <person name="Xiao A."/>
            <person name="Zhang H."/>
            <person name="Xu X."/>
            <person name="Yang H."/>
            <person name="Solovyev V."/>
            <person name="Lee S.M."/>
            <person name="Liu X."/>
            <person name="Afonnikov D.A."/>
            <person name="Skryabin K.G."/>
        </authorList>
    </citation>
    <scope>NUCLEOTIDE SEQUENCE [LARGE SCALE GENOMIC DNA]</scope>
    <source>
        <strain evidence="4">AK-0245</strain>
        <tissue evidence="4">Whole organism</tissue>
    </source>
</reference>
<feature type="domain" description="SH2" evidence="3">
    <location>
        <begin position="21"/>
        <end position="117"/>
    </location>
</feature>
<dbReference type="STRING" id="147828.A0A4S2LLD0"/>
<dbReference type="SMART" id="SM00252">
    <property type="entry name" value="SH2"/>
    <property type="match status" value="2"/>
</dbReference>
<feature type="region of interest" description="Disordered" evidence="2">
    <location>
        <begin position="259"/>
        <end position="290"/>
    </location>
</feature>
<dbReference type="CDD" id="cd00173">
    <property type="entry name" value="SH2"/>
    <property type="match status" value="1"/>
</dbReference>
<dbReference type="Gene3D" id="3.30.505.10">
    <property type="entry name" value="SH2 domain"/>
    <property type="match status" value="1"/>
</dbReference>
<feature type="region of interest" description="Disordered" evidence="2">
    <location>
        <begin position="1265"/>
        <end position="1287"/>
    </location>
</feature>
<dbReference type="Proteomes" id="UP000308267">
    <property type="component" value="Unassembled WGS sequence"/>
</dbReference>
<proteinExistence type="predicted"/>
<evidence type="ECO:0000313" key="4">
    <source>
        <dbReference type="EMBL" id="TGZ63756.1"/>
    </source>
</evidence>
<dbReference type="SUPFAM" id="SSF48350">
    <property type="entry name" value="GTPase activation domain, GAP"/>
    <property type="match status" value="1"/>
</dbReference>
<evidence type="ECO:0000259" key="3">
    <source>
        <dbReference type="PROSITE" id="PS50001"/>
    </source>
</evidence>
<gene>
    <name evidence="4" type="ORF">CRM22_006740</name>
</gene>
<dbReference type="SUPFAM" id="SSF55550">
    <property type="entry name" value="SH2 domain"/>
    <property type="match status" value="2"/>
</dbReference>
<dbReference type="PROSITE" id="PS50001">
    <property type="entry name" value="SH2"/>
    <property type="match status" value="1"/>
</dbReference>
<dbReference type="OrthoDB" id="6233530at2759"/>
<dbReference type="InterPro" id="IPR000980">
    <property type="entry name" value="SH2"/>
</dbReference>
<evidence type="ECO:0000256" key="2">
    <source>
        <dbReference type="SAM" id="MobiDB-lite"/>
    </source>
</evidence>
<name>A0A4S2LLD0_OPIFE</name>
<keyword evidence="5" id="KW-1185">Reference proteome</keyword>
<comment type="caution">
    <text evidence="4">The sequence shown here is derived from an EMBL/GenBank/DDBJ whole genome shotgun (WGS) entry which is preliminary data.</text>
</comment>
<dbReference type="Gene3D" id="1.10.506.10">
    <property type="entry name" value="GTPase Activation - p120gap, domain 1"/>
    <property type="match status" value="1"/>
</dbReference>
<dbReference type="InterPro" id="IPR036860">
    <property type="entry name" value="SH2_dom_sf"/>
</dbReference>
<evidence type="ECO:0000313" key="5">
    <source>
        <dbReference type="Proteomes" id="UP000308267"/>
    </source>
</evidence>
<protein>
    <recommendedName>
        <fullName evidence="3">SH2 domain-containing protein</fullName>
    </recommendedName>
</protein>
<sequence length="1317" mass="145693">MPRIPERDSPELLKAPALEQYYHGFIDRTEAERRLKACNIPNSYLLRLSLSRPDNDQCNTIYVLSYLSSALDCHHFKLIPRLNCFQLGGRLFDCLQGCLSRYYVHYIIPGERLRHPVAPCSPPFEYHTQRLRAVQTFEPENANDRLGCSVGDRFLLVSEDPNTDWVFATSLKTRHSGYLPKCCVEKEYPELIERLEFFHPDTTSAQLKDLLRKAGAYSYLLRPCASRVGLYTLLLYDGARVRKYRLELVVQSEECTPHHLQLNGQRPDSAGDGVHRRSSEPAGRSVYTPDGETHTAIQMEDLALEVPRRRSDGIVATTGRDTSDPANATVANAPDVATADDLYRKPIAAGDLMALPRYRATTVVVYNGFTFPSVEAVVAAIEAHPGPWNPDVSSATVHTNGDTPDVARSCEADGEVAKHLACDGTAPHVFKPVRREQKPQMNPPSSAIYMALRYTRQPAQLAVLEIHGEMSMMTTQRKKWKPYYAQLDRRQGILTLWGGEKRKTERFNLADCDFFPVHPLMYDRPFCFGLILYGASLGDREELVFSIDPPSFSCAICRTTTGLTAVAPSNRSVLPSANYDWEPSTYAARPEDAVHSAPSSVASGSCPRLSPSNSVSAENSAPGFSCSHAPPASMETIFQRWLRCVRLHCCNTRVDAANEEDLGRRQTHLRIYRTLEVKINNAKLLALSSSKPRRDESVYSVLLDGIEIARAYTGSSPATIFLDDFPFGFKKVEVLCKEEKRRRPVAMDIELAQFNSELSTNSEPRFTVTSTTGNCGHSQFHADQNARRMSGSARGSGSSICAVRERCSSQGTIVYRELHILPFPYYERFREVLRSSLDTELIPLCIHVWKNLPHDASKLNFVTSLLRTTTELKCHLQLLVNLLKTDVIQENPCHSFRGNTLGAQILDLYCNQICSKWRNQCLRRVREEALNGPPAPPSLTTMASFTAGVCPSSVCATTVTTNPTTITTNSATVLGRASANVATTSNLRTTAYSYPCGITPRPCSLSASASTATSTSTTSVEPVQTDLHTCVDKNPRTSPQQQQPTVEQEWHSRLISIAVDDLISHVHTFPLQVRWIYSELQALYSDPHSNLVGCNLVFLRGICPCLSSPPNSGRGSLSGSLSGGVFNSSTGGCYSALNISNANLSESNGAVFQDWVYRAGQGSTIPPATGDALVVVAKTLLALVSPNVAAKSKADSLLTQDQFMAYHTRLIREFRTPITAPLSAAEIKQLEQLCEREAYRASYWSLSRELAQLANYFLDALGNPRPGSDTGNHSTASDHKSGDSYTPPRAPTLLAVLYDLDELTLQYLNSTDLVPRN</sequence>
<dbReference type="InterPro" id="IPR008936">
    <property type="entry name" value="Rho_GTPase_activation_prot"/>
</dbReference>
<organism evidence="4 5">
    <name type="scientific">Opisthorchis felineus</name>
    <dbReference type="NCBI Taxonomy" id="147828"/>
    <lineage>
        <taxon>Eukaryota</taxon>
        <taxon>Metazoa</taxon>
        <taxon>Spiralia</taxon>
        <taxon>Lophotrochozoa</taxon>
        <taxon>Platyhelminthes</taxon>
        <taxon>Trematoda</taxon>
        <taxon>Digenea</taxon>
        <taxon>Opisthorchiida</taxon>
        <taxon>Opisthorchiata</taxon>
        <taxon>Opisthorchiidae</taxon>
        <taxon>Opisthorchis</taxon>
    </lineage>
</organism>
<evidence type="ECO:0000256" key="1">
    <source>
        <dbReference type="PROSITE-ProRule" id="PRU00191"/>
    </source>
</evidence>
<accession>A0A4S2LLD0</accession>
<keyword evidence="1" id="KW-0727">SH2 domain</keyword>
<dbReference type="EMBL" id="SJOL01007067">
    <property type="protein sequence ID" value="TGZ63756.1"/>
    <property type="molecule type" value="Genomic_DNA"/>
</dbReference>